<evidence type="ECO:0000256" key="1">
    <source>
        <dbReference type="ARBA" id="ARBA00010923"/>
    </source>
</evidence>
<dbReference type="Gene3D" id="3.90.220.20">
    <property type="entry name" value="DNA methylase specificity domains"/>
    <property type="match status" value="1"/>
</dbReference>
<dbReference type="GO" id="GO:0009307">
    <property type="term" value="P:DNA restriction-modification system"/>
    <property type="evidence" value="ECO:0007669"/>
    <property type="project" value="UniProtKB-KW"/>
</dbReference>
<dbReference type="Pfam" id="PF01420">
    <property type="entry name" value="Methylase_S"/>
    <property type="match status" value="1"/>
</dbReference>
<reference evidence="6" key="1">
    <citation type="journal article" date="2014" name="Front. Microbiol.">
        <title>High frequency of phylogenetically diverse reductive dehalogenase-homologous genes in deep subseafloor sedimentary metagenomes.</title>
        <authorList>
            <person name="Kawai M."/>
            <person name="Futagami T."/>
            <person name="Toyoda A."/>
            <person name="Takaki Y."/>
            <person name="Nishi S."/>
            <person name="Hori S."/>
            <person name="Arai W."/>
            <person name="Tsubouchi T."/>
            <person name="Morono Y."/>
            <person name="Uchiyama I."/>
            <person name="Ito T."/>
            <person name="Fujiyama A."/>
            <person name="Inagaki F."/>
            <person name="Takami H."/>
        </authorList>
    </citation>
    <scope>NUCLEOTIDE SEQUENCE</scope>
    <source>
        <strain evidence="6">Expedition CK06-06</strain>
    </source>
</reference>
<evidence type="ECO:0000256" key="4">
    <source>
        <dbReference type="SAM" id="Coils"/>
    </source>
</evidence>
<sequence>MLQKIALSDRLLGKIKEIIIPLPTLSEQKRIVEKVDQLMNLCDQLESQVKENQKHSEVLMNAVLREAFEV</sequence>
<organism evidence="6">
    <name type="scientific">marine sediment metagenome</name>
    <dbReference type="NCBI Taxonomy" id="412755"/>
    <lineage>
        <taxon>unclassified sequences</taxon>
        <taxon>metagenomes</taxon>
        <taxon>ecological metagenomes</taxon>
    </lineage>
</organism>
<keyword evidence="4" id="KW-0175">Coiled coil</keyword>
<comment type="similarity">
    <text evidence="1">Belongs to the type-I restriction system S methylase family.</text>
</comment>
<evidence type="ECO:0000259" key="5">
    <source>
        <dbReference type="Pfam" id="PF01420"/>
    </source>
</evidence>
<evidence type="ECO:0000313" key="6">
    <source>
        <dbReference type="EMBL" id="GAH50195.1"/>
    </source>
</evidence>
<dbReference type="EMBL" id="BARU01020546">
    <property type="protein sequence ID" value="GAH50195.1"/>
    <property type="molecule type" value="Genomic_DNA"/>
</dbReference>
<comment type="caution">
    <text evidence="6">The sequence shown here is derived from an EMBL/GenBank/DDBJ whole genome shotgun (WGS) entry which is preliminary data.</text>
</comment>
<evidence type="ECO:0000256" key="2">
    <source>
        <dbReference type="ARBA" id="ARBA00022747"/>
    </source>
</evidence>
<dbReference type="GO" id="GO:0003677">
    <property type="term" value="F:DNA binding"/>
    <property type="evidence" value="ECO:0007669"/>
    <property type="project" value="UniProtKB-KW"/>
</dbReference>
<protein>
    <recommendedName>
        <fullName evidence="5">Type I restriction modification DNA specificity domain-containing protein</fullName>
    </recommendedName>
</protein>
<feature type="coiled-coil region" evidence="4">
    <location>
        <begin position="28"/>
        <end position="55"/>
    </location>
</feature>
<name>X1GZB5_9ZZZZ</name>
<dbReference type="InterPro" id="IPR044946">
    <property type="entry name" value="Restrct_endonuc_typeI_TRD_sf"/>
</dbReference>
<gene>
    <name evidence="6" type="ORF">S03H2_33725</name>
</gene>
<keyword evidence="2" id="KW-0680">Restriction system</keyword>
<evidence type="ECO:0000256" key="3">
    <source>
        <dbReference type="ARBA" id="ARBA00023125"/>
    </source>
</evidence>
<keyword evidence="3" id="KW-0238">DNA-binding</keyword>
<proteinExistence type="inferred from homology"/>
<dbReference type="SUPFAM" id="SSF116734">
    <property type="entry name" value="DNA methylase specificity domain"/>
    <property type="match status" value="1"/>
</dbReference>
<feature type="domain" description="Type I restriction modification DNA specificity" evidence="5">
    <location>
        <begin position="13"/>
        <end position="51"/>
    </location>
</feature>
<dbReference type="AlphaFoldDB" id="X1GZB5"/>
<dbReference type="InterPro" id="IPR000055">
    <property type="entry name" value="Restrct_endonuc_typeI_TRD"/>
</dbReference>
<accession>X1GZB5</accession>